<dbReference type="CDD" id="cd00082">
    <property type="entry name" value="HisKA"/>
    <property type="match status" value="1"/>
</dbReference>
<dbReference type="InterPro" id="IPR050736">
    <property type="entry name" value="Sensor_HK_Regulatory"/>
</dbReference>
<accession>A0AA89CUQ0</accession>
<dbReference type="Pfam" id="PF02518">
    <property type="entry name" value="HATPase_c"/>
    <property type="match status" value="1"/>
</dbReference>
<dbReference type="AlphaFoldDB" id="A0AA89CUQ0"/>
<dbReference type="InterPro" id="IPR003661">
    <property type="entry name" value="HisK_dim/P_dom"/>
</dbReference>
<gene>
    <name evidence="12" type="ORF">Z969_06625</name>
</gene>
<dbReference type="InterPro" id="IPR005467">
    <property type="entry name" value="His_kinase_dom"/>
</dbReference>
<dbReference type="SMART" id="SM00091">
    <property type="entry name" value="PAS"/>
    <property type="match status" value="2"/>
</dbReference>
<dbReference type="FunFam" id="3.30.565.10:FF:000037">
    <property type="entry name" value="Hybrid sensor histidine kinase/response regulator"/>
    <property type="match status" value="1"/>
</dbReference>
<organism evidence="12 13">
    <name type="scientific">Clostridium novyi A str. 4570</name>
    <dbReference type="NCBI Taxonomy" id="1444290"/>
    <lineage>
        <taxon>Bacteria</taxon>
        <taxon>Bacillati</taxon>
        <taxon>Bacillota</taxon>
        <taxon>Clostridia</taxon>
        <taxon>Eubacteriales</taxon>
        <taxon>Clostridiaceae</taxon>
        <taxon>Clostridium</taxon>
    </lineage>
</organism>
<dbReference type="InterPro" id="IPR000014">
    <property type="entry name" value="PAS"/>
</dbReference>
<dbReference type="Proteomes" id="UP000030016">
    <property type="component" value="Unassembled WGS sequence"/>
</dbReference>
<dbReference type="Pfam" id="PF13426">
    <property type="entry name" value="PAS_9"/>
    <property type="match status" value="2"/>
</dbReference>
<dbReference type="GO" id="GO:0005524">
    <property type="term" value="F:ATP binding"/>
    <property type="evidence" value="ECO:0007669"/>
    <property type="project" value="UniProtKB-KW"/>
</dbReference>
<dbReference type="NCBIfam" id="TIGR00229">
    <property type="entry name" value="sensory_box"/>
    <property type="match status" value="2"/>
</dbReference>
<dbReference type="SUPFAM" id="SSF55874">
    <property type="entry name" value="ATPase domain of HSP90 chaperone/DNA topoisomerase II/histidine kinase"/>
    <property type="match status" value="1"/>
</dbReference>
<evidence type="ECO:0000259" key="11">
    <source>
        <dbReference type="PROSITE" id="PS50113"/>
    </source>
</evidence>
<keyword evidence="4" id="KW-0808">Transferase</keyword>
<keyword evidence="6 12" id="KW-0418">Kinase</keyword>
<keyword evidence="3" id="KW-0597">Phosphoprotein</keyword>
<dbReference type="SUPFAM" id="SSF47384">
    <property type="entry name" value="Homodimeric domain of signal transducing histidine kinase"/>
    <property type="match status" value="1"/>
</dbReference>
<dbReference type="Gene3D" id="1.10.287.130">
    <property type="match status" value="1"/>
</dbReference>
<dbReference type="PRINTS" id="PR00344">
    <property type="entry name" value="BCTRLSENSOR"/>
</dbReference>
<reference evidence="12 13" key="1">
    <citation type="submission" date="2014-01" db="EMBL/GenBank/DDBJ databases">
        <title>Plasmidome dynamics in the species complex Clostridium novyi sensu lato converts strains of independent lineages into distinctly different pathogens.</title>
        <authorList>
            <person name="Skarin H."/>
            <person name="Segerman B."/>
        </authorList>
    </citation>
    <scope>NUCLEOTIDE SEQUENCE [LARGE SCALE GENOMIC DNA]</scope>
    <source>
        <strain evidence="12 13">4570</strain>
    </source>
</reference>
<dbReference type="InterPro" id="IPR004358">
    <property type="entry name" value="Sig_transdc_His_kin-like_C"/>
</dbReference>
<dbReference type="EMBL" id="JDRX01000012">
    <property type="protein sequence ID" value="KGN02196.1"/>
    <property type="molecule type" value="Genomic_DNA"/>
</dbReference>
<dbReference type="InterPro" id="IPR035965">
    <property type="entry name" value="PAS-like_dom_sf"/>
</dbReference>
<dbReference type="CDD" id="cd16922">
    <property type="entry name" value="HATPase_EvgS-ArcB-TorS-like"/>
    <property type="match status" value="1"/>
</dbReference>
<keyword evidence="8" id="KW-0902">Two-component regulatory system</keyword>
<evidence type="ECO:0000313" key="13">
    <source>
        <dbReference type="Proteomes" id="UP000030016"/>
    </source>
</evidence>
<dbReference type="SUPFAM" id="SSF55785">
    <property type="entry name" value="PYP-like sensor domain (PAS domain)"/>
    <property type="match status" value="2"/>
</dbReference>
<feature type="domain" description="PAC" evidence="11">
    <location>
        <begin position="91"/>
        <end position="144"/>
    </location>
</feature>
<evidence type="ECO:0000256" key="8">
    <source>
        <dbReference type="ARBA" id="ARBA00023012"/>
    </source>
</evidence>
<comment type="caution">
    <text evidence="12">The sequence shown here is derived from an EMBL/GenBank/DDBJ whole genome shotgun (WGS) entry which is preliminary data.</text>
</comment>
<comment type="catalytic activity">
    <reaction evidence="1">
        <text>ATP + protein L-histidine = ADP + protein N-phospho-L-histidine.</text>
        <dbReference type="EC" id="2.7.13.3"/>
    </reaction>
</comment>
<dbReference type="InterPro" id="IPR036890">
    <property type="entry name" value="HATPase_C_sf"/>
</dbReference>
<proteinExistence type="predicted"/>
<keyword evidence="5" id="KW-0547">Nucleotide-binding</keyword>
<dbReference type="PROSITE" id="PS50112">
    <property type="entry name" value="PAS"/>
    <property type="match status" value="1"/>
</dbReference>
<dbReference type="PROSITE" id="PS50113">
    <property type="entry name" value="PAC"/>
    <property type="match status" value="1"/>
</dbReference>
<evidence type="ECO:0000259" key="9">
    <source>
        <dbReference type="PROSITE" id="PS50109"/>
    </source>
</evidence>
<evidence type="ECO:0000256" key="3">
    <source>
        <dbReference type="ARBA" id="ARBA00022553"/>
    </source>
</evidence>
<evidence type="ECO:0000256" key="5">
    <source>
        <dbReference type="ARBA" id="ARBA00022741"/>
    </source>
</evidence>
<dbReference type="InterPro" id="IPR036097">
    <property type="entry name" value="HisK_dim/P_sf"/>
</dbReference>
<dbReference type="SMART" id="SM00387">
    <property type="entry name" value="HATPase_c"/>
    <property type="match status" value="1"/>
</dbReference>
<evidence type="ECO:0000256" key="6">
    <source>
        <dbReference type="ARBA" id="ARBA00022777"/>
    </source>
</evidence>
<dbReference type="PROSITE" id="PS50109">
    <property type="entry name" value="HIS_KIN"/>
    <property type="match status" value="1"/>
</dbReference>
<dbReference type="PANTHER" id="PTHR43711">
    <property type="entry name" value="TWO-COMPONENT HISTIDINE KINASE"/>
    <property type="match status" value="1"/>
</dbReference>
<evidence type="ECO:0000256" key="7">
    <source>
        <dbReference type="ARBA" id="ARBA00022840"/>
    </source>
</evidence>
<evidence type="ECO:0000313" key="12">
    <source>
        <dbReference type="EMBL" id="KGN02196.1"/>
    </source>
</evidence>
<protein>
    <recommendedName>
        <fullName evidence="2">histidine kinase</fullName>
        <ecNumber evidence="2">2.7.13.3</ecNumber>
    </recommendedName>
</protein>
<dbReference type="Gene3D" id="3.30.450.20">
    <property type="entry name" value="PAS domain"/>
    <property type="match status" value="2"/>
</dbReference>
<dbReference type="RefSeq" id="WP_039249774.1">
    <property type="nucleotide sequence ID" value="NZ_JDRX01000012.1"/>
</dbReference>
<dbReference type="CDD" id="cd00130">
    <property type="entry name" value="PAS"/>
    <property type="match status" value="1"/>
</dbReference>
<dbReference type="Gene3D" id="3.30.565.10">
    <property type="entry name" value="Histidine kinase-like ATPase, C-terminal domain"/>
    <property type="match status" value="1"/>
</dbReference>
<feature type="domain" description="Histidine kinase" evidence="9">
    <location>
        <begin position="294"/>
        <end position="518"/>
    </location>
</feature>
<dbReference type="Pfam" id="PF00512">
    <property type="entry name" value="HisKA"/>
    <property type="match status" value="1"/>
</dbReference>
<dbReference type="EC" id="2.7.13.3" evidence="2"/>
<dbReference type="InterPro" id="IPR003594">
    <property type="entry name" value="HATPase_dom"/>
</dbReference>
<dbReference type="GO" id="GO:0000155">
    <property type="term" value="F:phosphorelay sensor kinase activity"/>
    <property type="evidence" value="ECO:0007669"/>
    <property type="project" value="InterPro"/>
</dbReference>
<evidence type="ECO:0000256" key="4">
    <source>
        <dbReference type="ARBA" id="ARBA00022679"/>
    </source>
</evidence>
<evidence type="ECO:0000259" key="10">
    <source>
        <dbReference type="PROSITE" id="PS50112"/>
    </source>
</evidence>
<evidence type="ECO:0000256" key="2">
    <source>
        <dbReference type="ARBA" id="ARBA00012438"/>
    </source>
</evidence>
<feature type="domain" description="PAS" evidence="10">
    <location>
        <begin position="18"/>
        <end position="88"/>
    </location>
</feature>
<evidence type="ECO:0000256" key="1">
    <source>
        <dbReference type="ARBA" id="ARBA00000085"/>
    </source>
</evidence>
<name>A0AA89CUQ0_CLONO</name>
<dbReference type="InterPro" id="IPR000700">
    <property type="entry name" value="PAS-assoc_C"/>
</dbReference>
<sequence length="553" mass="64005">MYRSDKDMIDERQFLDEDGLFYKNLIKVLPDAIFLEKNQKFIFANDEAIKLLGGIDKKDILGKSVMEFLDEKFQKTEEELYLDDVESDKEVTREKRIVKLNGEVIDVEVKSMYFSPNENCEDKIKVVIVRDITKRKKYEKALKESECLHRKLTELLPMAVCIYDYEKIEFANKKCADILGVKDKDELINKSAFDFIYEKNIESSIVQLKKIEDHADTILPPFHNRAICINGNVIDIETWSTTLCDETGVKILTVFRDITEYLQLQKIKQKAEENRILLEKEREFNRIRTEFFANLSHELKTPLNIILGSQQLLSLYLQNLDECNVNSQKIQQNLKILKQNSNRLLRLINNIIDITIINTGLFGMNLKNRNIVSIIEDITLSVVDYAKNKDIKVIFDTDTEEKITLCDEEKIERIILNLLSNAVKFTPKGGRIKVNIHDDGDRLKITVRDNGIGIPKDKLNIIFDRFTQVDKSFTRSTEGSGIGLYLVKALVEMHNGKVSVESVYGKGSEFIIDLPVKVGECEECFDEKEDFNTTLQEDKLKKAEIEFSDIYNI</sequence>
<dbReference type="SMART" id="SM00388">
    <property type="entry name" value="HisKA"/>
    <property type="match status" value="1"/>
</dbReference>
<dbReference type="PANTHER" id="PTHR43711:SF26">
    <property type="entry name" value="SENSOR HISTIDINE KINASE RCSC"/>
    <property type="match status" value="1"/>
</dbReference>
<keyword evidence="7" id="KW-0067">ATP-binding</keyword>